<dbReference type="GO" id="GO:0004622">
    <property type="term" value="F:phosphatidylcholine lysophospholipase activity"/>
    <property type="evidence" value="ECO:0007669"/>
    <property type="project" value="TreeGrafter"/>
</dbReference>
<evidence type="ECO:0000313" key="2">
    <source>
        <dbReference type="EMBL" id="HFM97043.1"/>
    </source>
</evidence>
<dbReference type="SUPFAM" id="SSF52266">
    <property type="entry name" value="SGNH hydrolase"/>
    <property type="match status" value="1"/>
</dbReference>
<dbReference type="Pfam" id="PF13472">
    <property type="entry name" value="Lipase_GDSL_2"/>
    <property type="match status" value="1"/>
</dbReference>
<evidence type="ECO:0000259" key="1">
    <source>
        <dbReference type="Pfam" id="PF13472"/>
    </source>
</evidence>
<dbReference type="Gene3D" id="3.40.50.1110">
    <property type="entry name" value="SGNH hydrolase"/>
    <property type="match status" value="1"/>
</dbReference>
<protein>
    <submittedName>
        <fullName evidence="2">G-D-S-L family lipolytic protein</fullName>
    </submittedName>
</protein>
<proteinExistence type="predicted"/>
<dbReference type="InterPro" id="IPR051532">
    <property type="entry name" value="Ester_Hydrolysis_Enzymes"/>
</dbReference>
<dbReference type="EMBL" id="DSRU01000051">
    <property type="protein sequence ID" value="HFM97043.1"/>
    <property type="molecule type" value="Genomic_DNA"/>
</dbReference>
<name>A0A7C3KCI8_9CYAN</name>
<dbReference type="PANTHER" id="PTHR30383:SF5">
    <property type="entry name" value="SGNH HYDROLASE-TYPE ESTERASE DOMAIN-CONTAINING PROTEIN"/>
    <property type="match status" value="1"/>
</dbReference>
<organism evidence="2">
    <name type="scientific">Oscillatoriales cyanobacterium SpSt-418</name>
    <dbReference type="NCBI Taxonomy" id="2282169"/>
    <lineage>
        <taxon>Bacteria</taxon>
        <taxon>Bacillati</taxon>
        <taxon>Cyanobacteriota</taxon>
        <taxon>Cyanophyceae</taxon>
        <taxon>Oscillatoriophycideae</taxon>
        <taxon>Oscillatoriales</taxon>
    </lineage>
</organism>
<accession>A0A7C3KCI8</accession>
<dbReference type="InterPro" id="IPR013830">
    <property type="entry name" value="SGNH_hydro"/>
</dbReference>
<comment type="caution">
    <text evidence="2">The sequence shown here is derived from an EMBL/GenBank/DDBJ whole genome shotgun (WGS) entry which is preliminary data.</text>
</comment>
<reference evidence="2" key="1">
    <citation type="journal article" date="2020" name="mSystems">
        <title>Genome- and Community-Level Interaction Insights into Carbon Utilization and Element Cycling Functions of Hydrothermarchaeota in Hydrothermal Sediment.</title>
        <authorList>
            <person name="Zhou Z."/>
            <person name="Liu Y."/>
            <person name="Xu W."/>
            <person name="Pan J."/>
            <person name="Luo Z.H."/>
            <person name="Li M."/>
        </authorList>
    </citation>
    <scope>NUCLEOTIDE SEQUENCE [LARGE SCALE GENOMIC DNA]</scope>
    <source>
        <strain evidence="2">SpSt-418</strain>
    </source>
</reference>
<dbReference type="PANTHER" id="PTHR30383">
    <property type="entry name" value="THIOESTERASE 1/PROTEASE 1/LYSOPHOSPHOLIPASE L1"/>
    <property type="match status" value="1"/>
</dbReference>
<gene>
    <name evidence="2" type="ORF">ENR64_04600</name>
</gene>
<sequence length="251" mass="28663">MQTIEGLTRSPRPKVAQGLKVVAFGDSLIYGYGDPDGGGWVERLRRQWMQPSNPGHAIYNLGVRGDGVRQVAHRLEQEYRLRGELRNHLPDLILLSVGVNDSPRLGRLDGRNYTDESAFYDEMAALLDKASQLCPVLFVGMVPVDESKMPFMDCLYYNHADQAHYKEATRHLCLERKIPYLDVFDAWMQESSEWRRSRLTEDGLHPNSLGYQTLLKSIYEWQSFVDLLFAGQAPNQSGLTEEIDQLERCLA</sequence>
<dbReference type="InterPro" id="IPR036514">
    <property type="entry name" value="SGNH_hydro_sf"/>
</dbReference>
<dbReference type="AlphaFoldDB" id="A0A7C3KCI8"/>
<feature type="domain" description="SGNH hydrolase-type esterase" evidence="1">
    <location>
        <begin position="23"/>
        <end position="212"/>
    </location>
</feature>